<dbReference type="EMBL" id="DXEN01000001">
    <property type="protein sequence ID" value="HIX85006.1"/>
    <property type="molecule type" value="Genomic_DNA"/>
</dbReference>
<dbReference type="PIRSF" id="PIRSF018266">
    <property type="entry name" value="FecR"/>
    <property type="match status" value="1"/>
</dbReference>
<dbReference type="Pfam" id="PF04773">
    <property type="entry name" value="FecR"/>
    <property type="match status" value="1"/>
</dbReference>
<protein>
    <submittedName>
        <fullName evidence="4">FecR domain-containing protein</fullName>
    </submittedName>
</protein>
<reference evidence="4" key="2">
    <citation type="submission" date="2021-04" db="EMBL/GenBank/DDBJ databases">
        <authorList>
            <person name="Gilroy R."/>
        </authorList>
    </citation>
    <scope>NUCLEOTIDE SEQUENCE</scope>
    <source>
        <strain evidence="4">ChiHecec2B26-12326</strain>
    </source>
</reference>
<feature type="domain" description="FecR protein" evidence="2">
    <location>
        <begin position="105"/>
        <end position="200"/>
    </location>
</feature>
<evidence type="ECO:0000259" key="2">
    <source>
        <dbReference type="Pfam" id="PF04773"/>
    </source>
</evidence>
<keyword evidence="1" id="KW-0812">Transmembrane</keyword>
<organism evidence="4 5">
    <name type="scientific">Candidatus Parabacteroides intestinigallinarum</name>
    <dbReference type="NCBI Taxonomy" id="2838722"/>
    <lineage>
        <taxon>Bacteria</taxon>
        <taxon>Pseudomonadati</taxon>
        <taxon>Bacteroidota</taxon>
        <taxon>Bacteroidia</taxon>
        <taxon>Bacteroidales</taxon>
        <taxon>Tannerellaceae</taxon>
        <taxon>Parabacteroides</taxon>
    </lineage>
</organism>
<evidence type="ECO:0000313" key="5">
    <source>
        <dbReference type="Proteomes" id="UP000823847"/>
    </source>
</evidence>
<keyword evidence="1" id="KW-1133">Transmembrane helix</keyword>
<dbReference type="GO" id="GO:0016989">
    <property type="term" value="F:sigma factor antagonist activity"/>
    <property type="evidence" value="ECO:0007669"/>
    <property type="project" value="TreeGrafter"/>
</dbReference>
<evidence type="ECO:0000256" key="1">
    <source>
        <dbReference type="SAM" id="Phobius"/>
    </source>
</evidence>
<dbReference type="AlphaFoldDB" id="A0A9D1XNY4"/>
<sequence>MSEDTGKIIGKLLRDELDERERQRLLRDKRVEERMRSQWETEEMIPDPIREERIWRRIRLAIDGRTTRRVWLYKAVAVAASLLLLVGTGTIVYWASHQEARYMYVIASGTRSIESVSLPDGTLARLGPNSKLTYPSRFEGGRRDVRLEGQAFFDVAKDPGRPFTVRTDHMDVTALGTAFEVFDQAAEDKLEAILLNGRVRVGFGEGGAGGRREVVLEPDEMLVYDKRTREARVRRVDAATYSGWREGVLTFVNEPLSMILTRLEPWYGRKVECPPSIAEKYRFTFKVRDESLERILSILSNTSPIRYREKDGEYELYLRPE</sequence>
<evidence type="ECO:0000259" key="3">
    <source>
        <dbReference type="Pfam" id="PF16344"/>
    </source>
</evidence>
<comment type="caution">
    <text evidence="4">The sequence shown here is derived from an EMBL/GenBank/DDBJ whole genome shotgun (WGS) entry which is preliminary data.</text>
</comment>
<dbReference type="Pfam" id="PF16344">
    <property type="entry name" value="FecR_C"/>
    <property type="match status" value="1"/>
</dbReference>
<reference evidence="4" key="1">
    <citation type="journal article" date="2021" name="PeerJ">
        <title>Extensive microbial diversity within the chicken gut microbiome revealed by metagenomics and culture.</title>
        <authorList>
            <person name="Gilroy R."/>
            <person name="Ravi A."/>
            <person name="Getino M."/>
            <person name="Pursley I."/>
            <person name="Horton D.L."/>
            <person name="Alikhan N.F."/>
            <person name="Baker D."/>
            <person name="Gharbi K."/>
            <person name="Hall N."/>
            <person name="Watson M."/>
            <person name="Adriaenssens E.M."/>
            <person name="Foster-Nyarko E."/>
            <person name="Jarju S."/>
            <person name="Secka A."/>
            <person name="Antonio M."/>
            <person name="Oren A."/>
            <person name="Chaudhuri R.R."/>
            <person name="La Ragione R."/>
            <person name="Hildebrand F."/>
            <person name="Pallen M.J."/>
        </authorList>
    </citation>
    <scope>NUCLEOTIDE SEQUENCE</scope>
    <source>
        <strain evidence="4">ChiHecec2B26-12326</strain>
    </source>
</reference>
<dbReference type="InterPro" id="IPR032508">
    <property type="entry name" value="FecR_C"/>
</dbReference>
<accession>A0A9D1XNY4</accession>
<dbReference type="Gene3D" id="2.60.120.1440">
    <property type="match status" value="1"/>
</dbReference>
<dbReference type="InterPro" id="IPR012373">
    <property type="entry name" value="Ferrdict_sens_TM"/>
</dbReference>
<feature type="transmembrane region" description="Helical" evidence="1">
    <location>
        <begin position="71"/>
        <end position="95"/>
    </location>
</feature>
<dbReference type="Proteomes" id="UP000823847">
    <property type="component" value="Unassembled WGS sequence"/>
</dbReference>
<proteinExistence type="predicted"/>
<dbReference type="InterPro" id="IPR006860">
    <property type="entry name" value="FecR"/>
</dbReference>
<keyword evidence="1" id="KW-0472">Membrane</keyword>
<dbReference type="Gene3D" id="3.55.50.30">
    <property type="match status" value="1"/>
</dbReference>
<dbReference type="PANTHER" id="PTHR30273:SF2">
    <property type="entry name" value="PROTEIN FECR"/>
    <property type="match status" value="1"/>
</dbReference>
<name>A0A9D1XNY4_9BACT</name>
<gene>
    <name evidence="4" type="ORF">H9848_00085</name>
</gene>
<feature type="domain" description="Protein FecR C-terminal" evidence="3">
    <location>
        <begin position="249"/>
        <end position="312"/>
    </location>
</feature>
<dbReference type="PANTHER" id="PTHR30273">
    <property type="entry name" value="PERIPLASMIC SIGNAL SENSOR AND SIGMA FACTOR ACTIVATOR FECR-RELATED"/>
    <property type="match status" value="1"/>
</dbReference>
<evidence type="ECO:0000313" key="4">
    <source>
        <dbReference type="EMBL" id="HIX85006.1"/>
    </source>
</evidence>